<dbReference type="GO" id="GO:0003677">
    <property type="term" value="F:DNA binding"/>
    <property type="evidence" value="ECO:0007669"/>
    <property type="project" value="UniProtKB-KW"/>
</dbReference>
<feature type="domain" description="Cyclic nucleotide-binding" evidence="4">
    <location>
        <begin position="8"/>
        <end position="81"/>
    </location>
</feature>
<dbReference type="CDD" id="cd00038">
    <property type="entry name" value="CAP_ED"/>
    <property type="match status" value="1"/>
</dbReference>
<evidence type="ECO:0000256" key="2">
    <source>
        <dbReference type="ARBA" id="ARBA00023125"/>
    </source>
</evidence>
<dbReference type="AlphaFoldDB" id="A0A4Q7PCG1"/>
<dbReference type="Proteomes" id="UP000292209">
    <property type="component" value="Unassembled WGS sequence"/>
</dbReference>
<proteinExistence type="predicted"/>
<dbReference type="SUPFAM" id="SSF51206">
    <property type="entry name" value="cAMP-binding domain-like"/>
    <property type="match status" value="1"/>
</dbReference>
<evidence type="ECO:0000259" key="4">
    <source>
        <dbReference type="PROSITE" id="PS50042"/>
    </source>
</evidence>
<reference evidence="6 7" key="1">
    <citation type="submission" date="2019-02" db="EMBL/GenBank/DDBJ databases">
        <title>Genomic Encyclopedia of Archaeal and Bacterial Type Strains, Phase II (KMG-II): from individual species to whole genera.</title>
        <authorList>
            <person name="Goeker M."/>
        </authorList>
    </citation>
    <scope>NUCLEOTIDE SEQUENCE [LARGE SCALE GENOMIC DNA]</scope>
    <source>
        <strain evidence="6 7">DSM 21411</strain>
    </source>
</reference>
<evidence type="ECO:0000259" key="5">
    <source>
        <dbReference type="PROSITE" id="PS51063"/>
    </source>
</evidence>
<dbReference type="InterPro" id="IPR036388">
    <property type="entry name" value="WH-like_DNA-bd_sf"/>
</dbReference>
<evidence type="ECO:0000256" key="1">
    <source>
        <dbReference type="ARBA" id="ARBA00023015"/>
    </source>
</evidence>
<dbReference type="GO" id="GO:0005829">
    <property type="term" value="C:cytosol"/>
    <property type="evidence" value="ECO:0007669"/>
    <property type="project" value="TreeGrafter"/>
</dbReference>
<dbReference type="RefSeq" id="WP_130276707.1">
    <property type="nucleotide sequence ID" value="NZ_SGXG01000001.1"/>
</dbReference>
<dbReference type="InterPro" id="IPR014710">
    <property type="entry name" value="RmlC-like_jellyroll"/>
</dbReference>
<dbReference type="GO" id="GO:0003700">
    <property type="term" value="F:DNA-binding transcription factor activity"/>
    <property type="evidence" value="ECO:0007669"/>
    <property type="project" value="TreeGrafter"/>
</dbReference>
<protein>
    <submittedName>
        <fullName evidence="6">CRP-like cAMP-binding protein</fullName>
    </submittedName>
</protein>
<evidence type="ECO:0000256" key="3">
    <source>
        <dbReference type="ARBA" id="ARBA00023163"/>
    </source>
</evidence>
<evidence type="ECO:0000313" key="7">
    <source>
        <dbReference type="Proteomes" id="UP000292209"/>
    </source>
</evidence>
<dbReference type="SMART" id="SM00419">
    <property type="entry name" value="HTH_CRP"/>
    <property type="match status" value="1"/>
</dbReference>
<dbReference type="PANTHER" id="PTHR24567">
    <property type="entry name" value="CRP FAMILY TRANSCRIPTIONAL REGULATORY PROTEIN"/>
    <property type="match status" value="1"/>
</dbReference>
<dbReference type="SMART" id="SM00100">
    <property type="entry name" value="cNMP"/>
    <property type="match status" value="1"/>
</dbReference>
<dbReference type="SUPFAM" id="SSF46785">
    <property type="entry name" value="Winged helix' DNA-binding domain"/>
    <property type="match status" value="1"/>
</dbReference>
<dbReference type="PRINTS" id="PR00034">
    <property type="entry name" value="HTHCRP"/>
</dbReference>
<dbReference type="InterPro" id="IPR050397">
    <property type="entry name" value="Env_Response_Regulators"/>
</dbReference>
<sequence length="228" mass="25566">MCPIATCLVKQCNHTWINRLSDAKNSPIYPKGQFVFMEGSLVLGAYFILKGKVKVISSNVGGKEQTVRLAGEGHMLGHSAIGLEKYSIGAVTLEESQICFIDNATLYEAFMANPKFTFEVMRLYSRELRKSEIRTKCLGLMNNEEKVILGLLYLADTYLLGSQGNQVEIDLNRQEIAQIIGTNAEQVSRVLTSLKKEGLIQTVDRTIQLPDITTLKERIRQYAYATSY</sequence>
<dbReference type="PROSITE" id="PS50042">
    <property type="entry name" value="CNMP_BINDING_3"/>
    <property type="match status" value="1"/>
</dbReference>
<dbReference type="OrthoDB" id="9127033at2"/>
<dbReference type="Gene3D" id="2.60.120.10">
    <property type="entry name" value="Jelly Rolls"/>
    <property type="match status" value="1"/>
</dbReference>
<name>A0A4Q7PCG1_9BACT</name>
<dbReference type="EMBL" id="SGXG01000001">
    <property type="protein sequence ID" value="RZS97905.1"/>
    <property type="molecule type" value="Genomic_DNA"/>
</dbReference>
<keyword evidence="1" id="KW-0805">Transcription regulation</keyword>
<feature type="domain" description="HTH crp-type" evidence="5">
    <location>
        <begin position="141"/>
        <end position="213"/>
    </location>
</feature>
<keyword evidence="2" id="KW-0238">DNA-binding</keyword>
<comment type="caution">
    <text evidence="6">The sequence shown here is derived from an EMBL/GenBank/DDBJ whole genome shotgun (WGS) entry which is preliminary data.</text>
</comment>
<gene>
    <name evidence="6" type="ORF">BC751_3533</name>
</gene>
<dbReference type="InterPro" id="IPR036390">
    <property type="entry name" value="WH_DNA-bd_sf"/>
</dbReference>
<dbReference type="Gene3D" id="1.10.10.10">
    <property type="entry name" value="Winged helix-like DNA-binding domain superfamily/Winged helix DNA-binding domain"/>
    <property type="match status" value="1"/>
</dbReference>
<organism evidence="6 7">
    <name type="scientific">Cecembia calidifontis</name>
    <dbReference type="NCBI Taxonomy" id="1187080"/>
    <lineage>
        <taxon>Bacteria</taxon>
        <taxon>Pseudomonadati</taxon>
        <taxon>Bacteroidota</taxon>
        <taxon>Cytophagia</taxon>
        <taxon>Cytophagales</taxon>
        <taxon>Cyclobacteriaceae</taxon>
        <taxon>Cecembia</taxon>
    </lineage>
</organism>
<dbReference type="Pfam" id="PF00027">
    <property type="entry name" value="cNMP_binding"/>
    <property type="match status" value="1"/>
</dbReference>
<dbReference type="InterPro" id="IPR000595">
    <property type="entry name" value="cNMP-bd_dom"/>
</dbReference>
<dbReference type="PANTHER" id="PTHR24567:SF74">
    <property type="entry name" value="HTH-TYPE TRANSCRIPTIONAL REGULATOR ARCR"/>
    <property type="match status" value="1"/>
</dbReference>
<keyword evidence="3" id="KW-0804">Transcription</keyword>
<evidence type="ECO:0000313" key="6">
    <source>
        <dbReference type="EMBL" id="RZS97905.1"/>
    </source>
</evidence>
<dbReference type="Pfam" id="PF13545">
    <property type="entry name" value="HTH_Crp_2"/>
    <property type="match status" value="1"/>
</dbReference>
<dbReference type="PROSITE" id="PS51063">
    <property type="entry name" value="HTH_CRP_2"/>
    <property type="match status" value="1"/>
</dbReference>
<keyword evidence="7" id="KW-1185">Reference proteome</keyword>
<accession>A0A4Q7PCG1</accession>
<dbReference type="InterPro" id="IPR012318">
    <property type="entry name" value="HTH_CRP"/>
</dbReference>
<dbReference type="InterPro" id="IPR018490">
    <property type="entry name" value="cNMP-bd_dom_sf"/>
</dbReference>